<comment type="caution">
    <text evidence="1">The sequence shown here is derived from an EMBL/GenBank/DDBJ whole genome shotgun (WGS) entry which is preliminary data.</text>
</comment>
<name>A0A5B7FQF2_PORTR</name>
<keyword evidence="2" id="KW-1185">Reference proteome</keyword>
<reference evidence="1 2" key="1">
    <citation type="submission" date="2019-05" db="EMBL/GenBank/DDBJ databases">
        <title>Another draft genome of Portunus trituberculatus and its Hox gene families provides insights of decapod evolution.</title>
        <authorList>
            <person name="Jeong J.-H."/>
            <person name="Song I."/>
            <person name="Kim S."/>
            <person name="Choi T."/>
            <person name="Kim D."/>
            <person name="Ryu S."/>
            <person name="Kim W."/>
        </authorList>
    </citation>
    <scope>NUCLEOTIDE SEQUENCE [LARGE SCALE GENOMIC DNA]</scope>
    <source>
        <tissue evidence="1">Muscle</tissue>
    </source>
</reference>
<evidence type="ECO:0000313" key="2">
    <source>
        <dbReference type="Proteomes" id="UP000324222"/>
    </source>
</evidence>
<dbReference type="EMBL" id="VSRR010007867">
    <property type="protein sequence ID" value="MPC47675.1"/>
    <property type="molecule type" value="Genomic_DNA"/>
</dbReference>
<dbReference type="AlphaFoldDB" id="A0A5B7FQF2"/>
<accession>A0A5B7FQF2</accession>
<proteinExistence type="predicted"/>
<organism evidence="1 2">
    <name type="scientific">Portunus trituberculatus</name>
    <name type="common">Swimming crab</name>
    <name type="synonym">Neptunus trituberculatus</name>
    <dbReference type="NCBI Taxonomy" id="210409"/>
    <lineage>
        <taxon>Eukaryota</taxon>
        <taxon>Metazoa</taxon>
        <taxon>Ecdysozoa</taxon>
        <taxon>Arthropoda</taxon>
        <taxon>Crustacea</taxon>
        <taxon>Multicrustacea</taxon>
        <taxon>Malacostraca</taxon>
        <taxon>Eumalacostraca</taxon>
        <taxon>Eucarida</taxon>
        <taxon>Decapoda</taxon>
        <taxon>Pleocyemata</taxon>
        <taxon>Brachyura</taxon>
        <taxon>Eubrachyura</taxon>
        <taxon>Portunoidea</taxon>
        <taxon>Portunidae</taxon>
        <taxon>Portuninae</taxon>
        <taxon>Portunus</taxon>
    </lineage>
</organism>
<dbReference type="Proteomes" id="UP000324222">
    <property type="component" value="Unassembled WGS sequence"/>
</dbReference>
<evidence type="ECO:0000313" key="1">
    <source>
        <dbReference type="EMBL" id="MPC47675.1"/>
    </source>
</evidence>
<sequence length="78" mass="8876">MSRLSDDTTNLIYGETCVETRRVRQSCGAWRASDYLESVLSGMRLHTERKTNEHLPVGDTKLGHSVAQFIKTSKHKKI</sequence>
<gene>
    <name evidence="1" type="ORF">E2C01_041428</name>
</gene>
<protein>
    <submittedName>
        <fullName evidence="1">Uncharacterized protein</fullName>
    </submittedName>
</protein>